<evidence type="ECO:0000256" key="4">
    <source>
        <dbReference type="ARBA" id="ARBA00023136"/>
    </source>
</evidence>
<feature type="transmembrane region" description="Helical" evidence="5">
    <location>
        <begin position="295"/>
        <end position="315"/>
    </location>
</feature>
<evidence type="ECO:0000259" key="6">
    <source>
        <dbReference type="PROSITE" id="PS50262"/>
    </source>
</evidence>
<feature type="transmembrane region" description="Helical" evidence="5">
    <location>
        <begin position="52"/>
        <end position="72"/>
    </location>
</feature>
<dbReference type="InterPro" id="IPR000276">
    <property type="entry name" value="GPCR_Rhodpsn"/>
</dbReference>
<keyword evidence="4 5" id="KW-0472">Membrane</keyword>
<dbReference type="SUPFAM" id="SSF81321">
    <property type="entry name" value="Family A G protein-coupled receptor-like"/>
    <property type="match status" value="1"/>
</dbReference>
<dbReference type="PROSITE" id="PS50262">
    <property type="entry name" value="G_PROTEIN_RECEP_F1_2"/>
    <property type="match status" value="1"/>
</dbReference>
<dbReference type="EMBL" id="JAROKS010000017">
    <property type="protein sequence ID" value="KAK1794492.1"/>
    <property type="molecule type" value="Genomic_DNA"/>
</dbReference>
<feature type="transmembrane region" description="Helical" evidence="5">
    <location>
        <begin position="266"/>
        <end position="289"/>
    </location>
</feature>
<evidence type="ECO:0000256" key="3">
    <source>
        <dbReference type="ARBA" id="ARBA00022989"/>
    </source>
</evidence>
<dbReference type="Pfam" id="PF00001">
    <property type="entry name" value="7tm_1"/>
    <property type="match status" value="1"/>
</dbReference>
<proteinExistence type="predicted"/>
<dbReference type="GO" id="GO:0005549">
    <property type="term" value="F:odorant binding"/>
    <property type="evidence" value="ECO:0007669"/>
    <property type="project" value="TreeGrafter"/>
</dbReference>
<sequence length="362" mass="40428">MSPVGPHQDSCANFSSLTLDGTQQPSPGLPGMASCPFWSIVHDEVWLNTSKVLVLVFFLFSLLVNIYLLSGLENSDSLSWQPRYMLLKNLVVSDLLQSLTMGPPVLHCLFRHQTLRFGGWCLAQFFSGAVAIITSLLTVVSMALERYVYTCHGIRYLVIMTNGRMYIFLTLIWLIGLAAAGTSTMLLLMGSDGFGHIISGFVCEPEVVQAQMKDSLPFETFNKVFVGSLLSFCLLVFLFSYGRMYQEARQVLQPFEQDNIRACRTVLFYLGIFLLQLVPSAIRLITMFVRDVDCHLLVAVLVLIPPCINPLAYGLRNAEVTVTVVNTYTYISSTPPRDNGLCQKLSLPLLVPESQKHSQFQN</sequence>
<comment type="caution">
    <text evidence="7">The sequence shown here is derived from an EMBL/GenBank/DDBJ whole genome shotgun (WGS) entry which is preliminary data.</text>
</comment>
<dbReference type="InterPro" id="IPR017452">
    <property type="entry name" value="GPCR_Rhodpsn_7TM"/>
</dbReference>
<evidence type="ECO:0000313" key="8">
    <source>
        <dbReference type="Proteomes" id="UP001239994"/>
    </source>
</evidence>
<organism evidence="7 8">
    <name type="scientific">Electrophorus voltai</name>
    <dbReference type="NCBI Taxonomy" id="2609070"/>
    <lineage>
        <taxon>Eukaryota</taxon>
        <taxon>Metazoa</taxon>
        <taxon>Chordata</taxon>
        <taxon>Craniata</taxon>
        <taxon>Vertebrata</taxon>
        <taxon>Euteleostomi</taxon>
        <taxon>Actinopterygii</taxon>
        <taxon>Neopterygii</taxon>
        <taxon>Teleostei</taxon>
        <taxon>Ostariophysi</taxon>
        <taxon>Gymnotiformes</taxon>
        <taxon>Gymnotoidei</taxon>
        <taxon>Gymnotidae</taxon>
        <taxon>Electrophorus</taxon>
    </lineage>
</organism>
<dbReference type="AlphaFoldDB" id="A0AAD9DWW0"/>
<evidence type="ECO:0000256" key="5">
    <source>
        <dbReference type="SAM" id="Phobius"/>
    </source>
</evidence>
<dbReference type="Gene3D" id="1.20.1070.10">
    <property type="entry name" value="Rhodopsin 7-helix transmembrane proteins"/>
    <property type="match status" value="1"/>
</dbReference>
<protein>
    <recommendedName>
        <fullName evidence="6">G-protein coupled receptors family 1 profile domain-containing protein</fullName>
    </recommendedName>
</protein>
<feature type="transmembrane region" description="Helical" evidence="5">
    <location>
        <begin position="224"/>
        <end position="245"/>
    </location>
</feature>
<dbReference type="CDD" id="cd00637">
    <property type="entry name" value="7tm_classA_rhodopsin-like"/>
    <property type="match status" value="1"/>
</dbReference>
<feature type="domain" description="G-protein coupled receptors family 1 profile" evidence="6">
    <location>
        <begin position="64"/>
        <end position="313"/>
    </location>
</feature>
<keyword evidence="8" id="KW-1185">Reference proteome</keyword>
<dbReference type="PANTHER" id="PTHR26451">
    <property type="entry name" value="G_PROTEIN_RECEP_F1_2 DOMAIN-CONTAINING PROTEIN"/>
    <property type="match status" value="1"/>
</dbReference>
<feature type="transmembrane region" description="Helical" evidence="5">
    <location>
        <begin position="165"/>
        <end position="189"/>
    </location>
</feature>
<dbReference type="PANTHER" id="PTHR26451:SF905">
    <property type="entry name" value="OLFACTORY RECEPTOR 2G3-LIKE"/>
    <property type="match status" value="1"/>
</dbReference>
<dbReference type="Proteomes" id="UP001239994">
    <property type="component" value="Unassembled WGS sequence"/>
</dbReference>
<comment type="subcellular location">
    <subcellularLocation>
        <location evidence="1">Membrane</location>
    </subcellularLocation>
</comment>
<accession>A0AAD9DWW0</accession>
<dbReference type="InterPro" id="IPR052921">
    <property type="entry name" value="GPCR1_Superfamily_Member"/>
</dbReference>
<evidence type="ECO:0000256" key="1">
    <source>
        <dbReference type="ARBA" id="ARBA00004370"/>
    </source>
</evidence>
<dbReference type="GO" id="GO:0004984">
    <property type="term" value="F:olfactory receptor activity"/>
    <property type="evidence" value="ECO:0007669"/>
    <property type="project" value="TreeGrafter"/>
</dbReference>
<keyword evidence="3 5" id="KW-1133">Transmembrane helix</keyword>
<reference evidence="7" key="1">
    <citation type="submission" date="2023-03" db="EMBL/GenBank/DDBJ databases">
        <title>Electrophorus voltai genome.</title>
        <authorList>
            <person name="Bian C."/>
        </authorList>
    </citation>
    <scope>NUCLEOTIDE SEQUENCE</scope>
    <source>
        <strain evidence="7">CB-2022</strain>
        <tissue evidence="7">Muscle</tissue>
    </source>
</reference>
<dbReference type="GO" id="GO:0004930">
    <property type="term" value="F:G protein-coupled receptor activity"/>
    <property type="evidence" value="ECO:0007669"/>
    <property type="project" value="InterPro"/>
</dbReference>
<evidence type="ECO:0000313" key="7">
    <source>
        <dbReference type="EMBL" id="KAK1794492.1"/>
    </source>
</evidence>
<name>A0AAD9DWW0_9TELE</name>
<dbReference type="GO" id="GO:0016020">
    <property type="term" value="C:membrane"/>
    <property type="evidence" value="ECO:0007669"/>
    <property type="project" value="UniProtKB-SubCell"/>
</dbReference>
<dbReference type="PRINTS" id="PR00237">
    <property type="entry name" value="GPCRRHODOPSN"/>
</dbReference>
<keyword evidence="2 5" id="KW-0812">Transmembrane</keyword>
<gene>
    <name evidence="7" type="ORF">P4O66_011361</name>
</gene>
<evidence type="ECO:0000256" key="2">
    <source>
        <dbReference type="ARBA" id="ARBA00022692"/>
    </source>
</evidence>
<feature type="transmembrane region" description="Helical" evidence="5">
    <location>
        <begin position="122"/>
        <end position="144"/>
    </location>
</feature>